<reference evidence="1 2" key="1">
    <citation type="submission" date="2023-08" db="EMBL/GenBank/DDBJ databases">
        <authorList>
            <person name="Sharma P."/>
            <person name="Verma V."/>
            <person name="Mohan M.K."/>
            <person name="Dubey A.K."/>
        </authorList>
    </citation>
    <scope>NUCLEOTIDE SEQUENCE [LARGE SCALE GENOMIC DNA]</scope>
    <source>
        <strain evidence="1 2">ADP4</strain>
    </source>
</reference>
<gene>
    <name evidence="1" type="ORF">RB636_30675</name>
</gene>
<accession>A0ABU7X3I5</accession>
<dbReference type="Gene3D" id="3.40.50.300">
    <property type="entry name" value="P-loop containing nucleotide triphosphate hydrolases"/>
    <property type="match status" value="1"/>
</dbReference>
<dbReference type="Proteomes" id="UP001348265">
    <property type="component" value="Unassembled WGS sequence"/>
</dbReference>
<comment type="caution">
    <text evidence="1">The sequence shown here is derived from an EMBL/GenBank/DDBJ whole genome shotgun (WGS) entry which is preliminary data.</text>
</comment>
<evidence type="ECO:0008006" key="3">
    <source>
        <dbReference type="Google" id="ProtNLM"/>
    </source>
</evidence>
<name>A0ABU7X3I5_9ACTN</name>
<dbReference type="InterPro" id="IPR027417">
    <property type="entry name" value="P-loop_NTPase"/>
</dbReference>
<evidence type="ECO:0000313" key="1">
    <source>
        <dbReference type="EMBL" id="MEF3117545.1"/>
    </source>
</evidence>
<sequence>MAAPVNAEQDLASYRTLAIEGCDGAGKSTLARRLVAQHGFTLVHCPPTPDHLELTHHYRTLLDRPGRLILDRCFLSELIYGPLFRGRSRLTWQQALALAGHVTQRDGLFIHITATPPAIHARLMARDGHALPIAQITALVCGYQHTFAMLAAHMPVLTIDTTTRASGPAG</sequence>
<protein>
    <recommendedName>
        <fullName evidence="3">Thymidylate kinase</fullName>
    </recommendedName>
</protein>
<evidence type="ECO:0000313" key="2">
    <source>
        <dbReference type="Proteomes" id="UP001348265"/>
    </source>
</evidence>
<dbReference type="SUPFAM" id="SSF52540">
    <property type="entry name" value="P-loop containing nucleoside triphosphate hydrolases"/>
    <property type="match status" value="1"/>
</dbReference>
<dbReference type="RefSeq" id="WP_331788919.1">
    <property type="nucleotide sequence ID" value="NZ_JAVFKM010000020.1"/>
</dbReference>
<dbReference type="EMBL" id="JAVFKM010000020">
    <property type="protein sequence ID" value="MEF3117545.1"/>
    <property type="molecule type" value="Genomic_DNA"/>
</dbReference>
<keyword evidence="2" id="KW-1185">Reference proteome</keyword>
<proteinExistence type="predicted"/>
<organism evidence="1 2">
    <name type="scientific">Streptomyces chrestomyceticus</name>
    <dbReference type="NCBI Taxonomy" id="68185"/>
    <lineage>
        <taxon>Bacteria</taxon>
        <taxon>Bacillati</taxon>
        <taxon>Actinomycetota</taxon>
        <taxon>Actinomycetes</taxon>
        <taxon>Kitasatosporales</taxon>
        <taxon>Streptomycetaceae</taxon>
        <taxon>Streptomyces</taxon>
    </lineage>
</organism>